<keyword evidence="1" id="KW-0092">Biotin</keyword>
<dbReference type="PANTHER" id="PTHR45266:SF3">
    <property type="entry name" value="OXALOACETATE DECARBOXYLASE ALPHA CHAIN"/>
    <property type="match status" value="1"/>
</dbReference>
<comment type="caution">
    <text evidence="3">The sequence shown here is derived from an EMBL/GenBank/DDBJ whole genome shotgun (WGS) entry which is preliminary data.</text>
</comment>
<dbReference type="AlphaFoldDB" id="A0A0S7WHE2"/>
<organism evidence="3 4">
    <name type="scientific">candidate division TA06 bacterium DG_26</name>
    <dbReference type="NCBI Taxonomy" id="1703771"/>
    <lineage>
        <taxon>Bacteria</taxon>
        <taxon>Bacteria division TA06</taxon>
    </lineage>
</organism>
<feature type="domain" description="Lipoyl-binding" evidence="2">
    <location>
        <begin position="77"/>
        <end position="156"/>
    </location>
</feature>
<reference evidence="3 4" key="1">
    <citation type="journal article" date="2015" name="Microbiome">
        <title>Genomic resolution of linkages in carbon, nitrogen, and sulfur cycling among widespread estuary sediment bacteria.</title>
        <authorList>
            <person name="Baker B.J."/>
            <person name="Lazar C.S."/>
            <person name="Teske A.P."/>
            <person name="Dick G.J."/>
        </authorList>
    </citation>
    <scope>NUCLEOTIDE SEQUENCE [LARGE SCALE GENOMIC DNA]</scope>
    <source>
        <strain evidence="3">DG_26</strain>
    </source>
</reference>
<dbReference type="PANTHER" id="PTHR45266">
    <property type="entry name" value="OXALOACETATE DECARBOXYLASE ALPHA CHAIN"/>
    <property type="match status" value="1"/>
</dbReference>
<accession>A0A0S7WHE2</accession>
<dbReference type="InterPro" id="IPR001882">
    <property type="entry name" value="Biotin_BS"/>
</dbReference>
<dbReference type="Proteomes" id="UP000051124">
    <property type="component" value="Unassembled WGS sequence"/>
</dbReference>
<dbReference type="InterPro" id="IPR050709">
    <property type="entry name" value="Biotin_Carboxyl_Carrier/Decarb"/>
</dbReference>
<protein>
    <recommendedName>
        <fullName evidence="2">Lipoyl-binding domain-containing protein</fullName>
    </recommendedName>
</protein>
<evidence type="ECO:0000256" key="1">
    <source>
        <dbReference type="ARBA" id="ARBA00023267"/>
    </source>
</evidence>
<evidence type="ECO:0000313" key="4">
    <source>
        <dbReference type="Proteomes" id="UP000051124"/>
    </source>
</evidence>
<evidence type="ECO:0000313" key="3">
    <source>
        <dbReference type="EMBL" id="KPJ49519.1"/>
    </source>
</evidence>
<gene>
    <name evidence="3" type="ORF">AMJ40_05330</name>
</gene>
<dbReference type="FunFam" id="2.40.50.100:FF:000003">
    <property type="entry name" value="Acetyl-CoA carboxylase biotin carboxyl carrier protein"/>
    <property type="match status" value="1"/>
</dbReference>
<dbReference type="InterPro" id="IPR000089">
    <property type="entry name" value="Biotin_lipoyl"/>
</dbReference>
<dbReference type="SUPFAM" id="SSF51230">
    <property type="entry name" value="Single hybrid motif"/>
    <property type="match status" value="1"/>
</dbReference>
<sequence>MEVLRTNAGSRELVFDLLVDGKPVSVSCVEVADPSHVSLLIQNRSYDVVMEGDVVSAAGVSSQVQVENELQKEIDKVVKRVSPKAGRTELNAPMPGLVVAVEVVPGQKVVRGQGLVVLEAMKMQNELKAPAGGEVKEVLVREGTTVDKGDLLVVLE</sequence>
<name>A0A0S7WHE2_UNCT6</name>
<dbReference type="Gene3D" id="2.40.50.100">
    <property type="match status" value="1"/>
</dbReference>
<proteinExistence type="predicted"/>
<dbReference type="Pfam" id="PF00364">
    <property type="entry name" value="Biotin_lipoyl"/>
    <property type="match status" value="1"/>
</dbReference>
<evidence type="ECO:0000259" key="2">
    <source>
        <dbReference type="PROSITE" id="PS50968"/>
    </source>
</evidence>
<dbReference type="PROSITE" id="PS50968">
    <property type="entry name" value="BIOTINYL_LIPOYL"/>
    <property type="match status" value="1"/>
</dbReference>
<dbReference type="EMBL" id="LIZT01000055">
    <property type="protein sequence ID" value="KPJ49519.1"/>
    <property type="molecule type" value="Genomic_DNA"/>
</dbReference>
<dbReference type="CDD" id="cd06850">
    <property type="entry name" value="biotinyl_domain"/>
    <property type="match status" value="1"/>
</dbReference>
<dbReference type="PROSITE" id="PS00188">
    <property type="entry name" value="BIOTIN"/>
    <property type="match status" value="1"/>
</dbReference>
<dbReference type="InterPro" id="IPR011053">
    <property type="entry name" value="Single_hybrid_motif"/>
</dbReference>